<name>A0A368UXX5_MARNT</name>
<protein>
    <submittedName>
        <fullName evidence="3">Uncharacterized protein</fullName>
    </submittedName>
</protein>
<evidence type="ECO:0000256" key="1">
    <source>
        <dbReference type="SAM" id="MobiDB-lite"/>
    </source>
</evidence>
<comment type="caution">
    <text evidence="3">The sequence shown here is derived from an EMBL/GenBank/DDBJ whole genome shotgun (WGS) entry which is preliminary data.</text>
</comment>
<gene>
    <name evidence="3" type="ORF">DET51_107270</name>
    <name evidence="2" type="ORF">DET64_107270</name>
</gene>
<dbReference type="EMBL" id="QPJB01000007">
    <property type="protein sequence ID" value="RCW33599.1"/>
    <property type="molecule type" value="Genomic_DNA"/>
</dbReference>
<dbReference type="EMBL" id="QNSA01000007">
    <property type="protein sequence ID" value="RBP72672.1"/>
    <property type="molecule type" value="Genomic_DNA"/>
</dbReference>
<sequence>MRPTIPSILATSLLLSACGGGDSAIDGAKDIPNRFGNTQNALDDFSSGSTGDSSNARGLKPNQVRVTMELPVNLAPEGEQTRRNLRIVIPDQVRVYRTNTSAQTFDDVRYSTEKGTDGHFILTFDNGVPVGPDVIIEARYGTATMTALAADADRDVKVNPFSHYLVTEVLWRRYSTNDFQTVLACVDNASCLNKYVWGTLADQVHDFEIDIPENANVTQATSTLADRADFASYVADMADYALLGQASSDRISASAADYNSVFLGLELGQTFRESNVAGAGQWGVRMAQVERLTEDNRAFLYPALTLTSFDAFNLNITSLATDIPYDRQTQIHGFFERNNSGIPEQLFFERGTETWERNSHSSAPGAATLTTETPARLLAGRALYQTITKRNSSLINGWTRNPYYLDAFTSEPVNDQSGPDRVLTNYFTGGKAIALEDDNGKLKRRNTLENHYLSVFELHLQRAEAFQISDMAGQAYNVAYLSTRFADGAPATFETGHGRWAFGSANDQTLNGTANVDQFTLARDASGGVATPDTSNDTWNLINRRSRLSSGDIYMGRLGLFRNEIDERTNFNDPNFGIPDMGLGAATPNQDLMAFNLNDGTLGSGLLVAGKTLTDGALTEGTYRLQGAIVGVTQEENRLYHVNNAQLTLANSSASFEGTTMMVNHLIEDNEVVAPEELTMQFNGSFTTTLEGGISITSAGEYEMRGFYTAAGNQVFLVISDDTGPEMKTGLLLATLVEESSAP</sequence>
<organism evidence="3 4">
    <name type="scientific">Marinobacter nauticus</name>
    <name type="common">Marinobacter hydrocarbonoclasticus</name>
    <name type="synonym">Marinobacter aquaeolei</name>
    <dbReference type="NCBI Taxonomy" id="2743"/>
    <lineage>
        <taxon>Bacteria</taxon>
        <taxon>Pseudomonadati</taxon>
        <taxon>Pseudomonadota</taxon>
        <taxon>Gammaproteobacteria</taxon>
        <taxon>Pseudomonadales</taxon>
        <taxon>Marinobacteraceae</taxon>
        <taxon>Marinobacter</taxon>
    </lineage>
</organism>
<evidence type="ECO:0000313" key="4">
    <source>
        <dbReference type="Proteomes" id="UP000252795"/>
    </source>
</evidence>
<dbReference type="Proteomes" id="UP000252795">
    <property type="component" value="Unassembled WGS sequence"/>
</dbReference>
<dbReference type="RefSeq" id="WP_113880030.1">
    <property type="nucleotide sequence ID" value="NZ_QNSA01000007.1"/>
</dbReference>
<evidence type="ECO:0000313" key="3">
    <source>
        <dbReference type="EMBL" id="RCW33599.1"/>
    </source>
</evidence>
<dbReference type="AlphaFoldDB" id="A0A368UXX5"/>
<accession>A0A368UXX5</accession>
<keyword evidence="5" id="KW-1185">Reference proteome</keyword>
<evidence type="ECO:0000313" key="2">
    <source>
        <dbReference type="EMBL" id="RBP72672.1"/>
    </source>
</evidence>
<evidence type="ECO:0000313" key="5">
    <source>
        <dbReference type="Proteomes" id="UP000253065"/>
    </source>
</evidence>
<reference evidence="3 4" key="1">
    <citation type="submission" date="2018-07" db="EMBL/GenBank/DDBJ databases">
        <title>Freshwater and sediment microbial communities from various areas in North America, analyzing microbe dynamics in response to fracking.</title>
        <authorList>
            <person name="Lamendella R."/>
        </authorList>
    </citation>
    <scope>NUCLEOTIDE SEQUENCE [LARGE SCALE GENOMIC DNA]</scope>
    <source>
        <strain evidence="3 4">114E</strain>
        <strain evidence="2 5">114E_o</strain>
    </source>
</reference>
<feature type="region of interest" description="Disordered" evidence="1">
    <location>
        <begin position="39"/>
        <end position="60"/>
    </location>
</feature>
<dbReference type="PROSITE" id="PS51257">
    <property type="entry name" value="PROKAR_LIPOPROTEIN"/>
    <property type="match status" value="1"/>
</dbReference>
<feature type="compositionally biased region" description="Low complexity" evidence="1">
    <location>
        <begin position="43"/>
        <end position="54"/>
    </location>
</feature>
<proteinExistence type="predicted"/>
<dbReference type="Proteomes" id="UP000253065">
    <property type="component" value="Unassembled WGS sequence"/>
</dbReference>